<comment type="caution">
    <text evidence="9">The sequence shown here is derived from an EMBL/GenBank/DDBJ whole genome shotgun (WGS) entry which is preliminary data.</text>
</comment>
<dbReference type="RefSeq" id="WP_107034944.1">
    <property type="nucleotide sequence ID" value="NZ_CAOOBX010000002.1"/>
</dbReference>
<evidence type="ECO:0000256" key="5">
    <source>
        <dbReference type="ARBA" id="ARBA00022741"/>
    </source>
</evidence>
<comment type="pathway">
    <text evidence="1">Protein modification; protein lipoylation via exogenous pathway; protein N(6)-(lipoyl)lysine from lipoate: step 2/2.</text>
</comment>
<reference evidence="10" key="1">
    <citation type="submission" date="2018-02" db="EMBL/GenBank/DDBJ databases">
        <authorList>
            <person name="Clavel T."/>
            <person name="Strowig T."/>
        </authorList>
    </citation>
    <scope>NUCLEOTIDE SEQUENCE [LARGE SCALE GENOMIC DNA]</scope>
    <source>
        <strain evidence="10">DSM 100764</strain>
    </source>
</reference>
<gene>
    <name evidence="9" type="ORF">C5O25_01355</name>
</gene>
<dbReference type="InterPro" id="IPR004143">
    <property type="entry name" value="BPL_LPL_catalytic"/>
</dbReference>
<proteinExistence type="predicted"/>
<evidence type="ECO:0000256" key="7">
    <source>
        <dbReference type="ARBA" id="ARBA00048037"/>
    </source>
</evidence>
<dbReference type="AlphaFoldDB" id="A0A2V1J047"/>
<dbReference type="GO" id="GO:0016979">
    <property type="term" value="F:lipoate-protein ligase activity"/>
    <property type="evidence" value="ECO:0007669"/>
    <property type="project" value="UniProtKB-EC"/>
</dbReference>
<keyword evidence="9" id="KW-0808">Transferase</keyword>
<dbReference type="Gene3D" id="3.30.390.50">
    <property type="entry name" value="CO dehydrogenase flavoprotein, C-terminal domain"/>
    <property type="match status" value="1"/>
</dbReference>
<evidence type="ECO:0000313" key="10">
    <source>
        <dbReference type="Proteomes" id="UP000244925"/>
    </source>
</evidence>
<dbReference type="UniPathway" id="UPA00537">
    <property type="reaction ID" value="UER00594"/>
</dbReference>
<sequence>MIYAQLPTEGDHIGRPLPFYLAMEEWLARREGPDSYFFMWQVDPTVICGRHQDVELETDLDFCHSHDIRVVRRKSGGGCVYADRNNIMMSYITPSADVMTTFGEYTSGVASMLRSLGLDATADTSRNDVLIGGRKVSGNAFYHLPGRSIVHGTMLYDTDRAMMAGAITPSRAKMLSKGVKSVESRITTVKEHSTIGIEEFKRAVRESLCGGHTLTLTDADIEEIERMAEEYFADSWLYRRRSRSGSGRRIEGVGEIRPRVITGSDGLIERVELSGDFFAITDPETELKERLKGVAPELEAIATALEGWDASQYVAGLTTEVLATLISEAIQK</sequence>
<evidence type="ECO:0000256" key="4">
    <source>
        <dbReference type="ARBA" id="ARBA00022598"/>
    </source>
</evidence>
<protein>
    <recommendedName>
        <fullName evidence="3">lipoate--protein ligase</fullName>
        <ecNumber evidence="3">6.3.1.20</ecNumber>
    </recommendedName>
</protein>
<dbReference type="Gene3D" id="3.30.930.10">
    <property type="entry name" value="Bira Bifunctional Protein, Domain 2"/>
    <property type="match status" value="1"/>
</dbReference>
<organism evidence="9 10">
    <name type="scientific">Paramuribaculum intestinale</name>
    <dbReference type="NCBI Taxonomy" id="2094151"/>
    <lineage>
        <taxon>Bacteria</taxon>
        <taxon>Pseudomonadati</taxon>
        <taxon>Bacteroidota</taxon>
        <taxon>Bacteroidia</taxon>
        <taxon>Bacteroidales</taxon>
        <taxon>Muribaculaceae</taxon>
        <taxon>Paramuribaculum</taxon>
    </lineage>
</organism>
<evidence type="ECO:0000256" key="3">
    <source>
        <dbReference type="ARBA" id="ARBA00012367"/>
    </source>
</evidence>
<dbReference type="InterPro" id="IPR019491">
    <property type="entry name" value="Lipoate_protein_ligase_C"/>
</dbReference>
<dbReference type="PANTHER" id="PTHR12561:SF3">
    <property type="entry name" value="LIPOYLTRANSFERASE 1, MITOCHONDRIAL"/>
    <property type="match status" value="1"/>
</dbReference>
<dbReference type="SUPFAM" id="SSF82649">
    <property type="entry name" value="SufE/NifU"/>
    <property type="match status" value="1"/>
</dbReference>
<dbReference type="PANTHER" id="PTHR12561">
    <property type="entry name" value="LIPOATE-PROTEIN LIGASE"/>
    <property type="match status" value="1"/>
</dbReference>
<keyword evidence="5" id="KW-0547">Nucleotide-binding</keyword>
<dbReference type="Proteomes" id="UP000244925">
    <property type="component" value="Unassembled WGS sequence"/>
</dbReference>
<dbReference type="Pfam" id="PF21948">
    <property type="entry name" value="LplA-B_cat"/>
    <property type="match status" value="1"/>
</dbReference>
<comment type="pathway">
    <text evidence="2">Protein modification; protein lipoylation via exogenous pathway; protein N(6)-(lipoyl)lysine from lipoate: step 1/2.</text>
</comment>
<feature type="domain" description="BPL/LPL catalytic" evidence="8">
    <location>
        <begin position="31"/>
        <end position="216"/>
    </location>
</feature>
<dbReference type="SUPFAM" id="SSF55681">
    <property type="entry name" value="Class II aaRS and biotin synthetases"/>
    <property type="match status" value="1"/>
</dbReference>
<evidence type="ECO:0000313" key="9">
    <source>
        <dbReference type="EMBL" id="PWB09322.1"/>
    </source>
</evidence>
<dbReference type="EMBL" id="PUBV01000002">
    <property type="protein sequence ID" value="PWB09322.1"/>
    <property type="molecule type" value="Genomic_DNA"/>
</dbReference>
<keyword evidence="4" id="KW-0436">Ligase</keyword>
<evidence type="ECO:0000256" key="1">
    <source>
        <dbReference type="ARBA" id="ARBA00005085"/>
    </source>
</evidence>
<comment type="catalytic activity">
    <reaction evidence="7">
        <text>L-lysyl-[lipoyl-carrier protein] + (R)-lipoate + ATP = N(6)-[(R)-lipoyl]-L-lysyl-[lipoyl-carrier protein] + AMP + diphosphate + H(+)</text>
        <dbReference type="Rhea" id="RHEA:49288"/>
        <dbReference type="Rhea" id="RHEA-COMP:10500"/>
        <dbReference type="Rhea" id="RHEA-COMP:10502"/>
        <dbReference type="ChEBI" id="CHEBI:15378"/>
        <dbReference type="ChEBI" id="CHEBI:29969"/>
        <dbReference type="ChEBI" id="CHEBI:30616"/>
        <dbReference type="ChEBI" id="CHEBI:33019"/>
        <dbReference type="ChEBI" id="CHEBI:83088"/>
        <dbReference type="ChEBI" id="CHEBI:83099"/>
        <dbReference type="ChEBI" id="CHEBI:456215"/>
        <dbReference type="EC" id="6.3.1.20"/>
    </reaction>
</comment>
<dbReference type="GO" id="GO:0017118">
    <property type="term" value="F:lipoyltransferase activity"/>
    <property type="evidence" value="ECO:0007669"/>
    <property type="project" value="TreeGrafter"/>
</dbReference>
<dbReference type="GO" id="GO:0005737">
    <property type="term" value="C:cytoplasm"/>
    <property type="evidence" value="ECO:0007669"/>
    <property type="project" value="TreeGrafter"/>
</dbReference>
<dbReference type="PROSITE" id="PS51733">
    <property type="entry name" value="BPL_LPL_CATALYTIC"/>
    <property type="match status" value="1"/>
</dbReference>
<dbReference type="Pfam" id="PF10437">
    <property type="entry name" value="Lip_prot_lig_C"/>
    <property type="match status" value="1"/>
</dbReference>
<evidence type="ECO:0000256" key="2">
    <source>
        <dbReference type="ARBA" id="ARBA00005124"/>
    </source>
</evidence>
<dbReference type="GO" id="GO:0005524">
    <property type="term" value="F:ATP binding"/>
    <property type="evidence" value="ECO:0007669"/>
    <property type="project" value="UniProtKB-KW"/>
</dbReference>
<dbReference type="InterPro" id="IPR045864">
    <property type="entry name" value="aa-tRNA-synth_II/BPL/LPL"/>
</dbReference>
<dbReference type="CDD" id="cd16443">
    <property type="entry name" value="LplA"/>
    <property type="match status" value="1"/>
</dbReference>
<dbReference type="EC" id="6.3.1.20" evidence="3"/>
<name>A0A2V1J047_9BACT</name>
<accession>A0A2V1J047</accession>
<evidence type="ECO:0000256" key="6">
    <source>
        <dbReference type="ARBA" id="ARBA00022840"/>
    </source>
</evidence>
<dbReference type="InterPro" id="IPR004562">
    <property type="entry name" value="LipoylTrfase_LipoateP_Ligase"/>
</dbReference>
<evidence type="ECO:0000259" key="8">
    <source>
        <dbReference type="PROSITE" id="PS51733"/>
    </source>
</evidence>
<dbReference type="GeneID" id="93425386"/>
<keyword evidence="10" id="KW-1185">Reference proteome</keyword>
<keyword evidence="6" id="KW-0067">ATP-binding</keyword>
<dbReference type="GO" id="GO:0009249">
    <property type="term" value="P:protein lipoylation"/>
    <property type="evidence" value="ECO:0007669"/>
    <property type="project" value="InterPro"/>
</dbReference>